<dbReference type="PANTHER" id="PTHR30097">
    <property type="entry name" value="CATION EFFLUX SYSTEM PROTEIN CUSB"/>
    <property type="match status" value="1"/>
</dbReference>
<sequence length="402" mass="44967">MKNQIIYILVFFFFGTVITACGSKSTGIENNTKDKSAEEAGHKEAGMSVLHLSNLKFESLGIKVDSLPSRNLSGIVEANGHLEVPPQHEATVTGILGANVTSIKVIEGDKVKKGEVLAFLSHPNLSNLQSNYIQAYSQFQYLEKEMQRQKRLYEEEVGSGKDYQETLANYQAKQGEMKGYEAQLKQLSLNIRRIQAGEIYQYVPVVSPINGYIEKVKVQIGQYVEPQTEMFMIVNTEHVHADLMVFEKDVHKVEVGQQMKFSVASVPGANLTAKIYSVGKKFEQNPKAVHVHAEIEQKENFLIPGMYINARIETSIKQAIALPEEAIIEEDGKPYIFLAEELQKDGETEWTFQAVEIRTGLKADGWVEIKLLEPLPAGALVAWSDAYYLISEMNKSKASHGH</sequence>
<evidence type="ECO:0000256" key="3">
    <source>
        <dbReference type="SAM" id="Coils"/>
    </source>
</evidence>
<dbReference type="InterPro" id="IPR051909">
    <property type="entry name" value="MFP_Cation_Efflux"/>
</dbReference>
<dbReference type="EMBL" id="FXAW01000004">
    <property type="protein sequence ID" value="SMG34988.1"/>
    <property type="molecule type" value="Genomic_DNA"/>
</dbReference>
<dbReference type="GO" id="GO:0060003">
    <property type="term" value="P:copper ion export"/>
    <property type="evidence" value="ECO:0007669"/>
    <property type="project" value="TreeGrafter"/>
</dbReference>
<dbReference type="Gene3D" id="2.40.50.100">
    <property type="match status" value="1"/>
</dbReference>
<dbReference type="GO" id="GO:0019898">
    <property type="term" value="C:extrinsic component of membrane"/>
    <property type="evidence" value="ECO:0007669"/>
    <property type="project" value="InterPro"/>
</dbReference>
<dbReference type="Gene3D" id="2.40.30.170">
    <property type="match status" value="1"/>
</dbReference>
<protein>
    <submittedName>
        <fullName evidence="6">Membrane fusion protein, cobalt-zinc-cadmium efflux system</fullName>
    </submittedName>
</protein>
<evidence type="ECO:0000313" key="6">
    <source>
        <dbReference type="EMBL" id="SMG34988.1"/>
    </source>
</evidence>
<comment type="similarity">
    <text evidence="1">Belongs to the membrane fusion protein (MFP) (TC 8.A.1) family.</text>
</comment>
<accession>A0A1X7K2R9</accession>
<feature type="domain" description="CusB-like beta-barrel" evidence="4">
    <location>
        <begin position="243"/>
        <end position="314"/>
    </location>
</feature>
<dbReference type="SUPFAM" id="SSF111369">
    <property type="entry name" value="HlyD-like secretion proteins"/>
    <property type="match status" value="1"/>
</dbReference>
<dbReference type="GO" id="GO:1990961">
    <property type="term" value="P:xenobiotic detoxification by transmembrane export across the plasma membrane"/>
    <property type="evidence" value="ECO:0007669"/>
    <property type="project" value="InterPro"/>
</dbReference>
<dbReference type="InterPro" id="IPR058792">
    <property type="entry name" value="Beta-barrel_RND_2"/>
</dbReference>
<keyword evidence="2" id="KW-0813">Transport</keyword>
<dbReference type="Gene3D" id="6.10.140.1990">
    <property type="match status" value="1"/>
</dbReference>
<dbReference type="InterPro" id="IPR058647">
    <property type="entry name" value="BSH_CzcB-like"/>
</dbReference>
<dbReference type="Gene3D" id="2.40.420.20">
    <property type="match status" value="1"/>
</dbReference>
<dbReference type="PANTHER" id="PTHR30097:SF4">
    <property type="entry name" value="SLR6042 PROTEIN"/>
    <property type="match status" value="1"/>
</dbReference>
<evidence type="ECO:0000259" key="5">
    <source>
        <dbReference type="Pfam" id="PF25973"/>
    </source>
</evidence>
<dbReference type="RefSeq" id="WP_085517230.1">
    <property type="nucleotide sequence ID" value="NZ_FXAW01000004.1"/>
</dbReference>
<feature type="coiled-coil region" evidence="3">
    <location>
        <begin position="163"/>
        <end position="197"/>
    </location>
</feature>
<gene>
    <name evidence="6" type="ORF">SAMN05661096_02276</name>
</gene>
<dbReference type="Pfam" id="PF25954">
    <property type="entry name" value="Beta-barrel_RND_2"/>
    <property type="match status" value="1"/>
</dbReference>
<organism evidence="6 7">
    <name type="scientific">Marivirga sericea</name>
    <dbReference type="NCBI Taxonomy" id="1028"/>
    <lineage>
        <taxon>Bacteria</taxon>
        <taxon>Pseudomonadati</taxon>
        <taxon>Bacteroidota</taxon>
        <taxon>Cytophagia</taxon>
        <taxon>Cytophagales</taxon>
        <taxon>Marivirgaceae</taxon>
        <taxon>Marivirga</taxon>
    </lineage>
</organism>
<dbReference type="STRING" id="1028.SAMN05661096_02276"/>
<dbReference type="InterPro" id="IPR030190">
    <property type="entry name" value="MacA_alpha-hairpin_sf"/>
</dbReference>
<dbReference type="GO" id="GO:0022857">
    <property type="term" value="F:transmembrane transporter activity"/>
    <property type="evidence" value="ECO:0007669"/>
    <property type="project" value="InterPro"/>
</dbReference>
<proteinExistence type="inferred from homology"/>
<dbReference type="PROSITE" id="PS51257">
    <property type="entry name" value="PROKAR_LIPOPROTEIN"/>
    <property type="match status" value="1"/>
</dbReference>
<dbReference type="OrthoDB" id="9814657at2"/>
<keyword evidence="3" id="KW-0175">Coiled coil</keyword>
<evidence type="ECO:0000313" key="7">
    <source>
        <dbReference type="Proteomes" id="UP000193804"/>
    </source>
</evidence>
<name>A0A1X7K2R9_9BACT</name>
<dbReference type="GO" id="GO:0030313">
    <property type="term" value="C:cell envelope"/>
    <property type="evidence" value="ECO:0007669"/>
    <property type="project" value="TreeGrafter"/>
</dbReference>
<dbReference type="GO" id="GO:1990195">
    <property type="term" value="C:macrolide transmembrane transporter complex"/>
    <property type="evidence" value="ECO:0007669"/>
    <property type="project" value="InterPro"/>
</dbReference>
<dbReference type="Proteomes" id="UP000193804">
    <property type="component" value="Unassembled WGS sequence"/>
</dbReference>
<reference evidence="7" key="1">
    <citation type="submission" date="2017-04" db="EMBL/GenBank/DDBJ databases">
        <authorList>
            <person name="Varghese N."/>
            <person name="Submissions S."/>
        </authorList>
    </citation>
    <scope>NUCLEOTIDE SEQUENCE [LARGE SCALE GENOMIC DNA]</scope>
    <source>
        <strain evidence="7">DSM 4125</strain>
    </source>
</reference>
<feature type="domain" description="CzcB-like barrel-sandwich hybrid" evidence="5">
    <location>
        <begin position="90"/>
        <end position="234"/>
    </location>
</feature>
<keyword evidence="7" id="KW-1185">Reference proteome</keyword>
<dbReference type="GO" id="GO:0015679">
    <property type="term" value="P:plasma membrane copper ion transport"/>
    <property type="evidence" value="ECO:0007669"/>
    <property type="project" value="TreeGrafter"/>
</dbReference>
<dbReference type="AlphaFoldDB" id="A0A1X7K2R9"/>
<evidence type="ECO:0000256" key="2">
    <source>
        <dbReference type="ARBA" id="ARBA00022448"/>
    </source>
</evidence>
<evidence type="ECO:0000256" key="1">
    <source>
        <dbReference type="ARBA" id="ARBA00009477"/>
    </source>
</evidence>
<evidence type="ECO:0000259" key="4">
    <source>
        <dbReference type="Pfam" id="PF25954"/>
    </source>
</evidence>
<dbReference type="NCBIfam" id="TIGR01730">
    <property type="entry name" value="RND_mfp"/>
    <property type="match status" value="1"/>
</dbReference>
<dbReference type="InterPro" id="IPR006143">
    <property type="entry name" value="RND_pump_MFP"/>
</dbReference>
<dbReference type="Pfam" id="PF25973">
    <property type="entry name" value="BSH_CzcB"/>
    <property type="match status" value="1"/>
</dbReference>